<evidence type="ECO:0000313" key="2">
    <source>
        <dbReference type="Proteomes" id="UP001055811"/>
    </source>
</evidence>
<accession>A0ACB9EXF0</accession>
<comment type="caution">
    <text evidence="1">The sequence shown here is derived from an EMBL/GenBank/DDBJ whole genome shotgun (WGS) entry which is preliminary data.</text>
</comment>
<keyword evidence="2" id="KW-1185">Reference proteome</keyword>
<proteinExistence type="predicted"/>
<evidence type="ECO:0000313" key="1">
    <source>
        <dbReference type="EMBL" id="KAI3763534.1"/>
    </source>
</evidence>
<reference evidence="1 2" key="2">
    <citation type="journal article" date="2022" name="Mol. Ecol. Resour.">
        <title>The genomes of chicory, endive, great burdock and yacon provide insights into Asteraceae paleo-polyploidization history and plant inulin production.</title>
        <authorList>
            <person name="Fan W."/>
            <person name="Wang S."/>
            <person name="Wang H."/>
            <person name="Wang A."/>
            <person name="Jiang F."/>
            <person name="Liu H."/>
            <person name="Zhao H."/>
            <person name="Xu D."/>
            <person name="Zhang Y."/>
        </authorList>
    </citation>
    <scope>NUCLEOTIDE SEQUENCE [LARGE SCALE GENOMIC DNA]</scope>
    <source>
        <strain evidence="2">cv. Punajuju</strain>
        <tissue evidence="1">Leaves</tissue>
    </source>
</reference>
<name>A0ACB9EXF0_CICIN</name>
<gene>
    <name evidence="1" type="ORF">L2E82_13454</name>
</gene>
<reference evidence="2" key="1">
    <citation type="journal article" date="2022" name="Mol. Ecol. Resour.">
        <title>The genomes of chicory, endive, great burdock and yacon provide insights into Asteraceae palaeo-polyploidization history and plant inulin production.</title>
        <authorList>
            <person name="Fan W."/>
            <person name="Wang S."/>
            <person name="Wang H."/>
            <person name="Wang A."/>
            <person name="Jiang F."/>
            <person name="Liu H."/>
            <person name="Zhao H."/>
            <person name="Xu D."/>
            <person name="Zhang Y."/>
        </authorList>
    </citation>
    <scope>NUCLEOTIDE SEQUENCE [LARGE SCALE GENOMIC DNA]</scope>
    <source>
        <strain evidence="2">cv. Punajuju</strain>
    </source>
</reference>
<organism evidence="1 2">
    <name type="scientific">Cichorium intybus</name>
    <name type="common">Chicory</name>
    <dbReference type="NCBI Taxonomy" id="13427"/>
    <lineage>
        <taxon>Eukaryota</taxon>
        <taxon>Viridiplantae</taxon>
        <taxon>Streptophyta</taxon>
        <taxon>Embryophyta</taxon>
        <taxon>Tracheophyta</taxon>
        <taxon>Spermatophyta</taxon>
        <taxon>Magnoliopsida</taxon>
        <taxon>eudicotyledons</taxon>
        <taxon>Gunneridae</taxon>
        <taxon>Pentapetalae</taxon>
        <taxon>asterids</taxon>
        <taxon>campanulids</taxon>
        <taxon>Asterales</taxon>
        <taxon>Asteraceae</taxon>
        <taxon>Cichorioideae</taxon>
        <taxon>Cichorieae</taxon>
        <taxon>Cichoriinae</taxon>
        <taxon>Cichorium</taxon>
    </lineage>
</organism>
<sequence>MDVSQKSDNNNDWEFALPVDSEHKATEFRLFSVATPHGVTSAFWTGESVFDARRRDVVGFVGEEVWNEGKIVDAVGGADGRRSAVRDTVEDITRVLQIQDRKVLDLSLINSAADFDDVRDYHPPHRVIALTNPRSQSTRIVAIATQFLPPASLQPIWRSLTATDSH</sequence>
<dbReference type="EMBL" id="CM042011">
    <property type="protein sequence ID" value="KAI3763534.1"/>
    <property type="molecule type" value="Genomic_DNA"/>
</dbReference>
<protein>
    <submittedName>
        <fullName evidence="1">Uncharacterized protein</fullName>
    </submittedName>
</protein>
<dbReference type="Proteomes" id="UP001055811">
    <property type="component" value="Linkage Group LG03"/>
</dbReference>